<dbReference type="GeneID" id="39578571"/>
<keyword evidence="2" id="KW-0472">Membrane</keyword>
<dbReference type="OrthoDB" id="5215647at2759"/>
<feature type="compositionally biased region" description="Pro residues" evidence="1">
    <location>
        <begin position="94"/>
        <end position="129"/>
    </location>
</feature>
<dbReference type="EMBL" id="ML119051">
    <property type="protein sequence ID" value="ROT41940.1"/>
    <property type="molecule type" value="Genomic_DNA"/>
</dbReference>
<dbReference type="STRING" id="1314773.A0A3N2Q589"/>
<feature type="region of interest" description="Disordered" evidence="1">
    <location>
        <begin position="1"/>
        <end position="140"/>
    </location>
</feature>
<feature type="compositionally biased region" description="Pro residues" evidence="1">
    <location>
        <begin position="32"/>
        <end position="48"/>
    </location>
</feature>
<gene>
    <name evidence="3" type="ORF">SODALDRAFT_326123</name>
</gene>
<name>A0A3N2Q589_SODAK</name>
<accession>A0A3N2Q589</accession>
<reference evidence="3 4" key="1">
    <citation type="journal article" date="2018" name="Mol. Ecol.">
        <title>The obligate alkalophilic soda-lake fungus Sodiomyces alkalinus has shifted to a protein diet.</title>
        <authorList>
            <person name="Grum-Grzhimaylo A.A."/>
            <person name="Falkoski D.L."/>
            <person name="van den Heuvel J."/>
            <person name="Valero-Jimenez C.A."/>
            <person name="Min B."/>
            <person name="Choi I.G."/>
            <person name="Lipzen A."/>
            <person name="Daum C.G."/>
            <person name="Aanen D.K."/>
            <person name="Tsang A."/>
            <person name="Henrissat B."/>
            <person name="Bilanenko E.N."/>
            <person name="de Vries R.P."/>
            <person name="van Kan J.A.L."/>
            <person name="Grigoriev I.V."/>
            <person name="Debets A.J.M."/>
        </authorList>
    </citation>
    <scope>NUCLEOTIDE SEQUENCE [LARGE SCALE GENOMIC DNA]</scope>
    <source>
        <strain evidence="3 4">F11</strain>
    </source>
</reference>
<feature type="transmembrane region" description="Helical" evidence="2">
    <location>
        <begin position="267"/>
        <end position="287"/>
    </location>
</feature>
<organism evidence="3 4">
    <name type="scientific">Sodiomyces alkalinus (strain CBS 110278 / VKM F-3762 / F11)</name>
    <name type="common">Alkaliphilic filamentous fungus</name>
    <dbReference type="NCBI Taxonomy" id="1314773"/>
    <lineage>
        <taxon>Eukaryota</taxon>
        <taxon>Fungi</taxon>
        <taxon>Dikarya</taxon>
        <taxon>Ascomycota</taxon>
        <taxon>Pezizomycotina</taxon>
        <taxon>Sordariomycetes</taxon>
        <taxon>Hypocreomycetidae</taxon>
        <taxon>Glomerellales</taxon>
        <taxon>Plectosphaerellaceae</taxon>
        <taxon>Sodiomyces</taxon>
    </lineage>
</organism>
<dbReference type="AlphaFoldDB" id="A0A3N2Q589"/>
<sequence length="336" mass="36468">MNPPTSGPYESSSYYNMSGGSGYPPHDLSQPGGPPGPGPWDHPSPHPQPDQVYGGPPSFGPSTGPAPDATPGVEQMSGPAAMFPSSSPGDGPHPQYPPPVQHNAPPSAPPPGTFAPPPGPGYAPMPMVPQGPQGLSAPVDTEPPGIRAARGRAQMALQEYLSLQKKRKRAEGGAKASELDQQIRVTAARVTQDLSAVRKEVRNMIKEAETHRWRKWLIGGLVASVIPVVKRLFRRSPEEKEQDKSVTDMEHAFSRSREILSRIKDTVLGRSGFASMAFFVFAVLYVFSNEVSLMVAKTVNKRVKSVSNKLYDGQEIDEKDIKLLDGWRWRILLLGR</sequence>
<dbReference type="RefSeq" id="XP_028469746.1">
    <property type="nucleotide sequence ID" value="XM_028610093.1"/>
</dbReference>
<feature type="compositionally biased region" description="Low complexity" evidence="1">
    <location>
        <begin position="54"/>
        <end position="67"/>
    </location>
</feature>
<keyword evidence="2" id="KW-1133">Transmembrane helix</keyword>
<proteinExistence type="predicted"/>
<evidence type="ECO:0000256" key="1">
    <source>
        <dbReference type="SAM" id="MobiDB-lite"/>
    </source>
</evidence>
<keyword evidence="2" id="KW-0812">Transmembrane</keyword>
<keyword evidence="4" id="KW-1185">Reference proteome</keyword>
<protein>
    <submittedName>
        <fullName evidence="3">Uncharacterized protein</fullName>
    </submittedName>
</protein>
<evidence type="ECO:0000313" key="4">
    <source>
        <dbReference type="Proteomes" id="UP000272025"/>
    </source>
</evidence>
<evidence type="ECO:0000313" key="3">
    <source>
        <dbReference type="EMBL" id="ROT41940.1"/>
    </source>
</evidence>
<dbReference type="Proteomes" id="UP000272025">
    <property type="component" value="Unassembled WGS sequence"/>
</dbReference>
<evidence type="ECO:0000256" key="2">
    <source>
        <dbReference type="SAM" id="Phobius"/>
    </source>
</evidence>